<gene>
    <name evidence="3" type="ORF">BOLFYP28_04217</name>
</gene>
<evidence type="ECO:0000313" key="3">
    <source>
        <dbReference type="EMBL" id="VYT52368.1"/>
    </source>
</evidence>
<feature type="compositionally biased region" description="Polar residues" evidence="2">
    <location>
        <begin position="140"/>
        <end position="150"/>
    </location>
</feature>
<dbReference type="EMBL" id="CACRTD010000068">
    <property type="protein sequence ID" value="VYT52368.1"/>
    <property type="molecule type" value="Genomic_DNA"/>
</dbReference>
<name>A0A6N2XGC7_BACOV</name>
<feature type="coiled-coil region" evidence="1">
    <location>
        <begin position="103"/>
        <end position="130"/>
    </location>
</feature>
<sequence length="150" mass="16824">MKAIDRLYDYLAEKSLKPTTVEKEMGLSNGYLSAQKKRGADIGEGMMNKIIDYFRDINPEWLLTGRGEMLKTKHIPEALIPENEPISSNKNEVTKQDFSASIIERLLATIQEQAEEIGRLRERVEQLECIKEAKERPASGAQSSGLADVG</sequence>
<reference evidence="3" key="1">
    <citation type="submission" date="2019-11" db="EMBL/GenBank/DDBJ databases">
        <authorList>
            <person name="Feng L."/>
        </authorList>
    </citation>
    <scope>NUCLEOTIDE SEQUENCE</scope>
    <source>
        <strain evidence="3">BovatusLFYP28</strain>
    </source>
</reference>
<accession>A0A6N2XGC7</accession>
<protein>
    <submittedName>
        <fullName evidence="3">Uncharacterized protein</fullName>
    </submittedName>
</protein>
<organism evidence="3">
    <name type="scientific">Bacteroides ovatus</name>
    <dbReference type="NCBI Taxonomy" id="28116"/>
    <lineage>
        <taxon>Bacteria</taxon>
        <taxon>Pseudomonadati</taxon>
        <taxon>Bacteroidota</taxon>
        <taxon>Bacteroidia</taxon>
        <taxon>Bacteroidales</taxon>
        <taxon>Bacteroidaceae</taxon>
        <taxon>Bacteroides</taxon>
    </lineage>
</organism>
<evidence type="ECO:0000256" key="1">
    <source>
        <dbReference type="SAM" id="Coils"/>
    </source>
</evidence>
<feature type="region of interest" description="Disordered" evidence="2">
    <location>
        <begin position="131"/>
        <end position="150"/>
    </location>
</feature>
<dbReference type="RefSeq" id="WP_258898010.1">
    <property type="nucleotide sequence ID" value="NZ_CACRTD010000068.1"/>
</dbReference>
<evidence type="ECO:0000256" key="2">
    <source>
        <dbReference type="SAM" id="MobiDB-lite"/>
    </source>
</evidence>
<proteinExistence type="predicted"/>
<keyword evidence="1" id="KW-0175">Coiled coil</keyword>
<dbReference type="AlphaFoldDB" id="A0A6N2XGC7"/>